<gene>
    <name evidence="1" type="ORF">H8693_09025</name>
</gene>
<keyword evidence="2" id="KW-1185">Reference proteome</keyword>
<sequence length="85" mass="9962">MKVWASIHKNNKVIARCSEESDLEDISEALLACLEKIYKELDIAEPVWVTKHAKELSRFGTTKFYPSDFIEPVSFDYFEVEYQIQ</sequence>
<proteinExistence type="predicted"/>
<protein>
    <submittedName>
        <fullName evidence="1">Uncharacterized protein</fullName>
    </submittedName>
</protein>
<accession>A0A926HXH4</accession>
<evidence type="ECO:0000313" key="2">
    <source>
        <dbReference type="Proteomes" id="UP000617951"/>
    </source>
</evidence>
<dbReference type="EMBL" id="JACRSS010000004">
    <property type="protein sequence ID" value="MBC8539075.1"/>
    <property type="molecule type" value="Genomic_DNA"/>
</dbReference>
<reference evidence="1" key="1">
    <citation type="submission" date="2020-08" db="EMBL/GenBank/DDBJ databases">
        <title>Genome public.</title>
        <authorList>
            <person name="Liu C."/>
            <person name="Sun Q."/>
        </authorList>
    </citation>
    <scope>NUCLEOTIDE SEQUENCE</scope>
    <source>
        <strain evidence="1">NSJ-63</strain>
    </source>
</reference>
<comment type="caution">
    <text evidence="1">The sequence shown here is derived from an EMBL/GenBank/DDBJ whole genome shotgun (WGS) entry which is preliminary data.</text>
</comment>
<dbReference type="AlphaFoldDB" id="A0A926HXH4"/>
<name>A0A926HXH4_9FIRM</name>
<organism evidence="1 2">
    <name type="scientific">Guopingia tenuis</name>
    <dbReference type="NCBI Taxonomy" id="2763656"/>
    <lineage>
        <taxon>Bacteria</taxon>
        <taxon>Bacillati</taxon>
        <taxon>Bacillota</taxon>
        <taxon>Clostridia</taxon>
        <taxon>Christensenellales</taxon>
        <taxon>Christensenellaceae</taxon>
        <taxon>Guopingia</taxon>
    </lineage>
</organism>
<dbReference type="RefSeq" id="WP_249280696.1">
    <property type="nucleotide sequence ID" value="NZ_JACRSS010000004.1"/>
</dbReference>
<dbReference type="Proteomes" id="UP000617951">
    <property type="component" value="Unassembled WGS sequence"/>
</dbReference>
<evidence type="ECO:0000313" key="1">
    <source>
        <dbReference type="EMBL" id="MBC8539075.1"/>
    </source>
</evidence>